<dbReference type="InterPro" id="IPR029056">
    <property type="entry name" value="Ribokinase-like"/>
</dbReference>
<comment type="caution">
    <text evidence="7">The sequence shown here is derived from an EMBL/GenBank/DDBJ whole genome shotgun (WGS) entry which is preliminary data.</text>
</comment>
<gene>
    <name evidence="7" type="ORF">QLQ12_05455</name>
</gene>
<evidence type="ECO:0000313" key="7">
    <source>
        <dbReference type="EMBL" id="MDI6098047.1"/>
    </source>
</evidence>
<keyword evidence="4 7" id="KW-0418">Kinase</keyword>
<keyword evidence="5" id="KW-0067">ATP-binding</keyword>
<name>A0ABT6WEA1_9ACTN</name>
<accession>A0ABT6WEA1</accession>
<keyword evidence="3" id="KW-0547">Nucleotide-binding</keyword>
<evidence type="ECO:0000256" key="1">
    <source>
        <dbReference type="ARBA" id="ARBA00010688"/>
    </source>
</evidence>
<reference evidence="7 8" key="1">
    <citation type="submission" date="2023-05" db="EMBL/GenBank/DDBJ databases">
        <title>Actinoplanes sp. NEAU-A12 genome sequencing.</title>
        <authorList>
            <person name="Wang Z.-S."/>
        </authorList>
    </citation>
    <scope>NUCLEOTIDE SEQUENCE [LARGE SCALE GENOMIC DNA]</scope>
    <source>
        <strain evidence="7 8">NEAU-A12</strain>
    </source>
</reference>
<organism evidence="7 8">
    <name type="scientific">Actinoplanes sandaracinus</name>
    <dbReference type="NCBI Taxonomy" id="3045177"/>
    <lineage>
        <taxon>Bacteria</taxon>
        <taxon>Bacillati</taxon>
        <taxon>Actinomycetota</taxon>
        <taxon>Actinomycetes</taxon>
        <taxon>Micromonosporales</taxon>
        <taxon>Micromonosporaceae</taxon>
        <taxon>Actinoplanes</taxon>
    </lineage>
</organism>
<keyword evidence="8" id="KW-1185">Reference proteome</keyword>
<proteinExistence type="inferred from homology"/>
<dbReference type="RefSeq" id="WP_282757525.1">
    <property type="nucleotide sequence ID" value="NZ_JASCTH010000003.1"/>
</dbReference>
<dbReference type="SUPFAM" id="SSF53613">
    <property type="entry name" value="Ribokinase-like"/>
    <property type="match status" value="1"/>
</dbReference>
<sequence>MPYAVILGEALVDLLETTSGPETLYRTAIGGGPLNVAVGVRRLGGEAHFVGTVSEDVWGERICAFLAEAGVGVTGVRRVTAASTLALTTFAGPEPRFRFYGEPPSYGRLTPGDLDLSLLGGAAVRYAGSISLLAQPFLDAARRAWAVPGPLRVLDPNVRPALLPDDAAVAALRDVVEQFAATADLVKLSSADVAVLYSGATVPEAARRLRRTGAGAVVVTCGPDGAWLDAGAETAALPAPAVQAVDATGAGDSVMAALIARLLATGLPDGVAGWGESLGFALRVAGLVCERHGGAAAMPTQDDLDRRWGTAVTAAPA</sequence>
<evidence type="ECO:0000256" key="5">
    <source>
        <dbReference type="ARBA" id="ARBA00022840"/>
    </source>
</evidence>
<dbReference type="Proteomes" id="UP001241758">
    <property type="component" value="Unassembled WGS sequence"/>
</dbReference>
<comment type="similarity">
    <text evidence="1">Belongs to the carbohydrate kinase PfkB family.</text>
</comment>
<evidence type="ECO:0000256" key="2">
    <source>
        <dbReference type="ARBA" id="ARBA00022679"/>
    </source>
</evidence>
<dbReference type="InterPro" id="IPR011611">
    <property type="entry name" value="PfkB_dom"/>
</dbReference>
<dbReference type="Pfam" id="PF00294">
    <property type="entry name" value="PfkB"/>
    <property type="match status" value="1"/>
</dbReference>
<evidence type="ECO:0000259" key="6">
    <source>
        <dbReference type="Pfam" id="PF00294"/>
    </source>
</evidence>
<protein>
    <submittedName>
        <fullName evidence="7">PfkB family carbohydrate kinase</fullName>
    </submittedName>
</protein>
<dbReference type="Gene3D" id="3.40.1190.20">
    <property type="match status" value="1"/>
</dbReference>
<evidence type="ECO:0000256" key="3">
    <source>
        <dbReference type="ARBA" id="ARBA00022741"/>
    </source>
</evidence>
<dbReference type="EMBL" id="JASCTH010000003">
    <property type="protein sequence ID" value="MDI6098047.1"/>
    <property type="molecule type" value="Genomic_DNA"/>
</dbReference>
<dbReference type="GO" id="GO:0016301">
    <property type="term" value="F:kinase activity"/>
    <property type="evidence" value="ECO:0007669"/>
    <property type="project" value="UniProtKB-KW"/>
</dbReference>
<keyword evidence="2" id="KW-0808">Transferase</keyword>
<dbReference type="InterPro" id="IPR050306">
    <property type="entry name" value="PfkB_Carbo_kinase"/>
</dbReference>
<evidence type="ECO:0000256" key="4">
    <source>
        <dbReference type="ARBA" id="ARBA00022777"/>
    </source>
</evidence>
<feature type="domain" description="Carbohydrate kinase PfkB" evidence="6">
    <location>
        <begin position="2"/>
        <end position="300"/>
    </location>
</feature>
<dbReference type="PANTHER" id="PTHR43085:SF1">
    <property type="entry name" value="PSEUDOURIDINE KINASE-RELATED"/>
    <property type="match status" value="1"/>
</dbReference>
<evidence type="ECO:0000313" key="8">
    <source>
        <dbReference type="Proteomes" id="UP001241758"/>
    </source>
</evidence>
<dbReference type="PANTHER" id="PTHR43085">
    <property type="entry name" value="HEXOKINASE FAMILY MEMBER"/>
    <property type="match status" value="1"/>
</dbReference>